<reference evidence="11 12" key="1">
    <citation type="submission" date="2017-11" db="EMBL/GenBank/DDBJ databases">
        <title>Evolution of Phototrophy in the Chloroflexi Phylum Driven by Horizontal Gene Transfer.</title>
        <authorList>
            <person name="Ward L.M."/>
            <person name="Hemp J."/>
            <person name="Shih P.M."/>
            <person name="Mcglynn S.E."/>
            <person name="Fischer W."/>
        </authorList>
    </citation>
    <scope>NUCLEOTIDE SEQUENCE [LARGE SCALE GENOMIC DNA]</scope>
    <source>
        <strain evidence="11">JP3_13</strain>
    </source>
</reference>
<feature type="transmembrane region" description="Helical" evidence="9">
    <location>
        <begin position="254"/>
        <end position="273"/>
    </location>
</feature>
<accession>A0A2M8PC20</accession>
<evidence type="ECO:0000313" key="11">
    <source>
        <dbReference type="EMBL" id="PJF35080.1"/>
    </source>
</evidence>
<dbReference type="PANTHER" id="PTHR30413:SF8">
    <property type="entry name" value="TRANSPORT PERMEASE PROTEIN"/>
    <property type="match status" value="1"/>
</dbReference>
<dbReference type="PROSITE" id="PS51012">
    <property type="entry name" value="ABC_TM2"/>
    <property type="match status" value="1"/>
</dbReference>
<name>A0A2M8PC20_9CHLR</name>
<dbReference type="EMBL" id="PGTM01000211">
    <property type="protein sequence ID" value="PJF35080.1"/>
    <property type="molecule type" value="Genomic_DNA"/>
</dbReference>
<evidence type="ECO:0000256" key="6">
    <source>
        <dbReference type="ARBA" id="ARBA00022692"/>
    </source>
</evidence>
<dbReference type="Proteomes" id="UP000229681">
    <property type="component" value="Unassembled WGS sequence"/>
</dbReference>
<dbReference type="InterPro" id="IPR013525">
    <property type="entry name" value="ABC2_TM"/>
</dbReference>
<dbReference type="GO" id="GO:0005886">
    <property type="term" value="C:plasma membrane"/>
    <property type="evidence" value="ECO:0007669"/>
    <property type="project" value="UniProtKB-SubCell"/>
</dbReference>
<keyword evidence="8 9" id="KW-0472">Membrane</keyword>
<comment type="subcellular location">
    <subcellularLocation>
        <location evidence="1">Cell inner membrane</location>
        <topology evidence="1">Multi-pass membrane protein</topology>
    </subcellularLocation>
    <subcellularLocation>
        <location evidence="9">Cell membrane</location>
        <topology evidence="9">Multi-pass membrane protein</topology>
    </subcellularLocation>
</comment>
<evidence type="ECO:0000256" key="2">
    <source>
        <dbReference type="ARBA" id="ARBA00007783"/>
    </source>
</evidence>
<keyword evidence="7 9" id="KW-1133">Transmembrane helix</keyword>
<gene>
    <name evidence="11" type="ORF">CUN49_12415</name>
</gene>
<feature type="domain" description="ABC transmembrane type-2" evidence="10">
    <location>
        <begin position="55"/>
        <end position="276"/>
    </location>
</feature>
<comment type="caution">
    <text evidence="11">The sequence shown here is derived from an EMBL/GenBank/DDBJ whole genome shotgun (WGS) entry which is preliminary data.</text>
</comment>
<keyword evidence="4 9" id="KW-1003">Cell membrane</keyword>
<comment type="similarity">
    <text evidence="2 9">Belongs to the ABC-2 integral membrane protein family.</text>
</comment>
<evidence type="ECO:0000256" key="1">
    <source>
        <dbReference type="ARBA" id="ARBA00004429"/>
    </source>
</evidence>
<keyword evidence="5" id="KW-0997">Cell inner membrane</keyword>
<feature type="transmembrane region" description="Helical" evidence="9">
    <location>
        <begin position="54"/>
        <end position="76"/>
    </location>
</feature>
<dbReference type="Pfam" id="PF01061">
    <property type="entry name" value="ABC2_membrane"/>
    <property type="match status" value="1"/>
</dbReference>
<evidence type="ECO:0000256" key="8">
    <source>
        <dbReference type="ARBA" id="ARBA00023136"/>
    </source>
</evidence>
<dbReference type="GO" id="GO:0015920">
    <property type="term" value="P:lipopolysaccharide transport"/>
    <property type="evidence" value="ECO:0007669"/>
    <property type="project" value="TreeGrafter"/>
</dbReference>
<keyword evidence="6 9" id="KW-0812">Transmembrane</keyword>
<sequence>MSTPNQPTAHDLPELIIEPTRGWRKLNLGELWAYRELLYFLIWRDIKVRYKQTLIGAAWAIIQPFMTMIVFSLFFGQLAGIPSDGVPYPIFSFAALVPWAFFANGLTNVSNSLVSSGNLIKKVYFPRLVIPLAGVLSGLVDFALAFAVLLLLMLLYGILPTAAVLALPLFVLLALMTSLAVGLWLSALNVQFRDVRYILPFLIQFWLFATPIAYPSSLIENPLVRALYGINPMAGVVEGFRWALLGSPMPPMPMLLASGLTALIALISGLFYFRRMEKFFADIV</sequence>
<feature type="transmembrane region" description="Helical" evidence="9">
    <location>
        <begin position="162"/>
        <end position="185"/>
    </location>
</feature>
<evidence type="ECO:0000256" key="9">
    <source>
        <dbReference type="RuleBase" id="RU361157"/>
    </source>
</evidence>
<feature type="transmembrane region" description="Helical" evidence="9">
    <location>
        <begin position="128"/>
        <end position="156"/>
    </location>
</feature>
<dbReference type="InterPro" id="IPR047817">
    <property type="entry name" value="ABC2_TM_bact-type"/>
</dbReference>
<dbReference type="GO" id="GO:0140359">
    <property type="term" value="F:ABC-type transporter activity"/>
    <property type="evidence" value="ECO:0007669"/>
    <property type="project" value="InterPro"/>
</dbReference>
<evidence type="ECO:0000259" key="10">
    <source>
        <dbReference type="PROSITE" id="PS51012"/>
    </source>
</evidence>
<evidence type="ECO:0000256" key="3">
    <source>
        <dbReference type="ARBA" id="ARBA00022448"/>
    </source>
</evidence>
<organism evidence="11 12">
    <name type="scientific">Candidatus Thermofonsia Clade 1 bacterium</name>
    <dbReference type="NCBI Taxonomy" id="2364210"/>
    <lineage>
        <taxon>Bacteria</taxon>
        <taxon>Bacillati</taxon>
        <taxon>Chloroflexota</taxon>
        <taxon>Candidatus Thermofontia</taxon>
        <taxon>Candidatus Thermofonsia Clade 1</taxon>
    </lineage>
</organism>
<dbReference type="AlphaFoldDB" id="A0A2M8PC20"/>
<evidence type="ECO:0000313" key="12">
    <source>
        <dbReference type="Proteomes" id="UP000229681"/>
    </source>
</evidence>
<proteinExistence type="inferred from homology"/>
<dbReference type="PANTHER" id="PTHR30413">
    <property type="entry name" value="INNER MEMBRANE TRANSPORT PERMEASE"/>
    <property type="match status" value="1"/>
</dbReference>
<evidence type="ECO:0000256" key="5">
    <source>
        <dbReference type="ARBA" id="ARBA00022519"/>
    </source>
</evidence>
<feature type="transmembrane region" description="Helical" evidence="9">
    <location>
        <begin position="88"/>
        <end position="107"/>
    </location>
</feature>
<keyword evidence="3 9" id="KW-0813">Transport</keyword>
<protein>
    <recommendedName>
        <fullName evidence="9">Transport permease protein</fullName>
    </recommendedName>
</protein>
<evidence type="ECO:0000256" key="4">
    <source>
        <dbReference type="ARBA" id="ARBA00022475"/>
    </source>
</evidence>
<feature type="transmembrane region" description="Helical" evidence="9">
    <location>
        <begin position="197"/>
        <end position="214"/>
    </location>
</feature>
<evidence type="ECO:0000256" key="7">
    <source>
        <dbReference type="ARBA" id="ARBA00022989"/>
    </source>
</evidence>